<reference evidence="2 3" key="1">
    <citation type="submission" date="2021-03" db="EMBL/GenBank/DDBJ databases">
        <title>Flavobacterium kribbensis sp. nov, an endophytic bacteria, isolated from soybean.</title>
        <authorList>
            <person name="Lee J."/>
            <person name="Seo J."/>
        </authorList>
    </citation>
    <scope>NUCLEOTIDE SEQUENCE [LARGE SCALE GENOMIC DNA]</scope>
    <source>
        <strain evidence="2 3">BB8</strain>
    </source>
</reference>
<protein>
    <submittedName>
        <fullName evidence="2">DUF4365 domain-containing protein</fullName>
    </submittedName>
</protein>
<evidence type="ECO:0000313" key="2">
    <source>
        <dbReference type="EMBL" id="QSW89589.1"/>
    </source>
</evidence>
<accession>A0ABX7QGU5</accession>
<dbReference type="InterPro" id="IPR025375">
    <property type="entry name" value="DUF4365"/>
</dbReference>
<dbReference type="Proteomes" id="UP000663440">
    <property type="component" value="Chromosome"/>
</dbReference>
<sequence length="617" mass="73113">MHSNIINADSAPYPKTSTPEMDAVATLVHILDKSRLKPIISVLDKVPNIDGYIEIVNGKQQPLGKLEVQIKFLPESKTEKPKHQCELQFLAYCEHNILPVLLIVVDAAEEKAYWIHISRKFLYSIKDKIKANSVNIDIPKTNVIMKSDASYIPYWLDIINDYKTRLINFDSVSAQLDDMKSEHEKLKKLTNPALGIDRDYFKEIHFFLDYYNNLLEKDFIIIKEIFYPDCWKIGIAYSVYSDYVLSYSFYPISYTTNDIQIKEINPKATERLKDAINYIRHNKTNPIKYTPEKYAYGYIIQNLKKIVDSRMLLPINKYVANEYIVAFLDKNYEFTGIEKSDSYKIEDIKFALNVFIPFVCEEFLENANDLTDEEFDIDFFRWHLFPRDIKKLIKKVRKRIKENQNLQAKIRIYSAEFNLEYIWELIIHLQNINEMTVNRQYPVKVYPAKRAYFFWEVYDEPKVENALRAIFKNLPRLYDDFITEYFPAIQRQISFFSYFDWLIVNIAMNAEDRNNPPGVEFIYLKNQGENKKQQIDIFNSSEKSPLYLREIFSLRDLTLDFNGEIFKVVASNSSYDDNIYHDIPMQDYIYDTLKNRLETYLAPLHNGNSTIFKFTRY</sequence>
<dbReference type="EMBL" id="CP071448">
    <property type="protein sequence ID" value="QSW89589.1"/>
    <property type="molecule type" value="Genomic_DNA"/>
</dbReference>
<evidence type="ECO:0000259" key="1">
    <source>
        <dbReference type="Pfam" id="PF14280"/>
    </source>
</evidence>
<evidence type="ECO:0000313" key="3">
    <source>
        <dbReference type="Proteomes" id="UP000663440"/>
    </source>
</evidence>
<organism evidence="2 3">
    <name type="scientific">Flavobacterium endoglycinae</name>
    <dbReference type="NCBI Taxonomy" id="2816357"/>
    <lineage>
        <taxon>Bacteria</taxon>
        <taxon>Pseudomonadati</taxon>
        <taxon>Bacteroidota</taxon>
        <taxon>Flavobacteriia</taxon>
        <taxon>Flavobacteriales</taxon>
        <taxon>Flavobacteriaceae</taxon>
        <taxon>Flavobacterium</taxon>
    </lineage>
</organism>
<feature type="domain" description="DUF4365" evidence="1">
    <location>
        <begin position="49"/>
        <end position="149"/>
    </location>
</feature>
<keyword evidence="3" id="KW-1185">Reference proteome</keyword>
<dbReference type="RefSeq" id="WP_207296776.1">
    <property type="nucleotide sequence ID" value="NZ_CP071448.1"/>
</dbReference>
<gene>
    <name evidence="2" type="ORF">J0383_01935</name>
</gene>
<name>A0ABX7QGU5_9FLAO</name>
<proteinExistence type="predicted"/>
<dbReference type="Pfam" id="PF14280">
    <property type="entry name" value="DUF4365"/>
    <property type="match status" value="1"/>
</dbReference>